<accession>A0A1H9U5A8</accession>
<gene>
    <name evidence="2" type="ORF">SAMN04488000_11511</name>
</gene>
<evidence type="ECO:0000313" key="3">
    <source>
        <dbReference type="Proteomes" id="UP000199503"/>
    </source>
</evidence>
<protein>
    <recommendedName>
        <fullName evidence="1">DUF2786 domain-containing protein</fullName>
    </recommendedName>
</protein>
<feature type="domain" description="DUF2786" evidence="1">
    <location>
        <begin position="138"/>
        <end position="176"/>
    </location>
</feature>
<reference evidence="3" key="1">
    <citation type="submission" date="2016-10" db="EMBL/GenBank/DDBJ databases">
        <authorList>
            <person name="Varghese N."/>
            <person name="Submissions S."/>
        </authorList>
    </citation>
    <scope>NUCLEOTIDE SEQUENCE [LARGE SCALE GENOMIC DNA]</scope>
    <source>
        <strain evidence="3">DSM 44437</strain>
    </source>
</reference>
<name>A0A1H9U5A8_9PSEU</name>
<keyword evidence="3" id="KW-1185">Reference proteome</keyword>
<dbReference type="InterPro" id="IPR024498">
    <property type="entry name" value="DUF2786"/>
</dbReference>
<organism evidence="2 3">
    <name type="scientific">Lentzea albida</name>
    <dbReference type="NCBI Taxonomy" id="65499"/>
    <lineage>
        <taxon>Bacteria</taxon>
        <taxon>Bacillati</taxon>
        <taxon>Actinomycetota</taxon>
        <taxon>Actinomycetes</taxon>
        <taxon>Pseudonocardiales</taxon>
        <taxon>Pseudonocardiaceae</taxon>
        <taxon>Lentzea</taxon>
    </lineage>
</organism>
<proteinExistence type="predicted"/>
<dbReference type="AlphaFoldDB" id="A0A1H9U5A8"/>
<evidence type="ECO:0000313" key="2">
    <source>
        <dbReference type="EMBL" id="SES04418.1"/>
    </source>
</evidence>
<dbReference type="Pfam" id="PF10979">
    <property type="entry name" value="DUF2786"/>
    <property type="match status" value="1"/>
</dbReference>
<dbReference type="Proteomes" id="UP000199503">
    <property type="component" value="Unassembled WGS sequence"/>
</dbReference>
<sequence length="361" mass="39461">MAHGGRLILRGVELVKAVDALWQRGWLPYDVREIVARSLDESATSLVVDVIALSCSPHVESTVHPRWRRQLDEIGASVWWEGPLLEAWATRHIETRSYAERTAAELLKFLGRLPSLPHILPLPGDALMSAVRAGLDPKVLNRVRGLLAKAESTAFPEEAEALSAKAQELMNRHALERAVLDADLPAQATSRRLWLDKSYFKEKSQLVHVVAEAFRSRAVAYDGFGFVALVGDEVDLESVELLATSLLVQATRAMVAVGGRAGKGSEARSRPFRKSFLVAYASRIGERLTPDTPEAEDERLLPVLANRKQAVDTLFSEMFTRTRTSRVTVRSAAGWGAGRAAADAADIGTGRGAVTSGHPFE</sequence>
<dbReference type="EMBL" id="FOFV01000015">
    <property type="protein sequence ID" value="SES04418.1"/>
    <property type="molecule type" value="Genomic_DNA"/>
</dbReference>
<evidence type="ECO:0000259" key="1">
    <source>
        <dbReference type="Pfam" id="PF10979"/>
    </source>
</evidence>
<dbReference type="STRING" id="65499.SAMN04488000_11511"/>